<gene>
    <name evidence="1" type="ORF">GCM10011425_35520</name>
</gene>
<proteinExistence type="predicted"/>
<reference evidence="1" key="2">
    <citation type="submission" date="2020-09" db="EMBL/GenBank/DDBJ databases">
        <authorList>
            <person name="Sun Q."/>
            <person name="Sedlacek I."/>
        </authorList>
    </citation>
    <scope>NUCLEOTIDE SEQUENCE</scope>
    <source>
        <strain evidence="1">CCM 8711</strain>
    </source>
</reference>
<sequence>MFKKKDIFSKLWLKHTNRFAYKEYKWDLQNYNNLQFTQHLVGSGKLNNIEKIKAVAQSAGCLNVLHSGNAGDIIYALATIKRINELTSVPVNVYLRLNRPNNLPNYNSHPVGNVMLNDKMAALLIPLIATQPYIESCKIFTDEEIHIDMDYFRAGILPMQGNIARWVGYITGVNAELWKSWLSVEPDVKYANSIVIARSGRYQNTTIDYTYLNKFNNLVFIGIEPEYQDIKKHLPGIKWLSVENFLQMAQIIAGCKFFIGNQSFPFSIAEGLKAPRMLELSLEIINVVPEGPYAHDFLFQDHFESLVEQLANAKN</sequence>
<dbReference type="RefSeq" id="WP_188418455.1">
    <property type="nucleotide sequence ID" value="NZ_BMDO01000012.1"/>
</dbReference>
<organism evidence="1 2">
    <name type="scientific">Mucilaginibacter galii</name>
    <dbReference type="NCBI Taxonomy" id="2005073"/>
    <lineage>
        <taxon>Bacteria</taxon>
        <taxon>Pseudomonadati</taxon>
        <taxon>Bacteroidota</taxon>
        <taxon>Sphingobacteriia</taxon>
        <taxon>Sphingobacteriales</taxon>
        <taxon>Sphingobacteriaceae</taxon>
        <taxon>Mucilaginibacter</taxon>
    </lineage>
</organism>
<name>A0A917N2V4_9SPHI</name>
<reference evidence="1" key="1">
    <citation type="journal article" date="2014" name="Int. J. Syst. Evol. Microbiol.">
        <title>Complete genome sequence of Corynebacterium casei LMG S-19264T (=DSM 44701T), isolated from a smear-ripened cheese.</title>
        <authorList>
            <consortium name="US DOE Joint Genome Institute (JGI-PGF)"/>
            <person name="Walter F."/>
            <person name="Albersmeier A."/>
            <person name="Kalinowski J."/>
            <person name="Ruckert C."/>
        </authorList>
    </citation>
    <scope>NUCLEOTIDE SEQUENCE</scope>
    <source>
        <strain evidence="1">CCM 8711</strain>
    </source>
</reference>
<evidence type="ECO:0000313" key="2">
    <source>
        <dbReference type="Proteomes" id="UP000662074"/>
    </source>
</evidence>
<evidence type="ECO:0000313" key="1">
    <source>
        <dbReference type="EMBL" id="GGI52340.1"/>
    </source>
</evidence>
<comment type="caution">
    <text evidence="1">The sequence shown here is derived from an EMBL/GenBank/DDBJ whole genome shotgun (WGS) entry which is preliminary data.</text>
</comment>
<accession>A0A917N2V4</accession>
<protein>
    <submittedName>
        <fullName evidence="1">Uncharacterized protein</fullName>
    </submittedName>
</protein>
<dbReference type="EMBL" id="BMDO01000012">
    <property type="protein sequence ID" value="GGI52340.1"/>
    <property type="molecule type" value="Genomic_DNA"/>
</dbReference>
<dbReference type="AlphaFoldDB" id="A0A917N2V4"/>
<dbReference type="Proteomes" id="UP000662074">
    <property type="component" value="Unassembled WGS sequence"/>
</dbReference>
<keyword evidence="2" id="KW-1185">Reference proteome</keyword>